<comment type="caution">
    <text evidence="2">The sequence shown here is derived from an EMBL/GenBank/DDBJ whole genome shotgun (WGS) entry which is preliminary data.</text>
</comment>
<protein>
    <submittedName>
        <fullName evidence="2">Uncharacterized protein</fullName>
    </submittedName>
</protein>
<gene>
    <name evidence="2" type="ORF">F6X53_10425</name>
</gene>
<organism evidence="2 3">
    <name type="scientific">Methylobacterium soli</name>
    <dbReference type="NCBI Taxonomy" id="553447"/>
    <lineage>
        <taxon>Bacteria</taxon>
        <taxon>Pseudomonadati</taxon>
        <taxon>Pseudomonadota</taxon>
        <taxon>Alphaproteobacteria</taxon>
        <taxon>Hyphomicrobiales</taxon>
        <taxon>Methylobacteriaceae</taxon>
        <taxon>Methylobacterium</taxon>
    </lineage>
</organism>
<dbReference type="EMBL" id="VZZK01000009">
    <property type="protein sequence ID" value="KAB1079232.1"/>
    <property type="molecule type" value="Genomic_DNA"/>
</dbReference>
<name>A0A6L3T2T8_9HYPH</name>
<dbReference type="RefSeq" id="WP_150999967.1">
    <property type="nucleotide sequence ID" value="NZ_BPQY01000719.1"/>
</dbReference>
<keyword evidence="3" id="KW-1185">Reference proteome</keyword>
<evidence type="ECO:0000256" key="1">
    <source>
        <dbReference type="SAM" id="SignalP"/>
    </source>
</evidence>
<dbReference type="AlphaFoldDB" id="A0A6L3T2T8"/>
<sequence length="145" mass="16336">MIRYLLVILLVAIPATARSAEFDPRSTPDPTPVLIDRVVAYVITLERCGLVKPGRNARAPWDAFRTAYRGLPERWARDETPLRSHIRAEIGRARLTMPEPAEGWCQAARRGYGTRGQIYPDAIAMRDGSFSGARVNPDILDVYHY</sequence>
<accession>A0A6L3T2T8</accession>
<dbReference type="Proteomes" id="UP000474159">
    <property type="component" value="Unassembled WGS sequence"/>
</dbReference>
<feature type="signal peptide" evidence="1">
    <location>
        <begin position="1"/>
        <end position="19"/>
    </location>
</feature>
<evidence type="ECO:0000313" key="2">
    <source>
        <dbReference type="EMBL" id="KAB1079232.1"/>
    </source>
</evidence>
<dbReference type="OrthoDB" id="7993902at2"/>
<keyword evidence="1" id="KW-0732">Signal</keyword>
<evidence type="ECO:0000313" key="3">
    <source>
        <dbReference type="Proteomes" id="UP000474159"/>
    </source>
</evidence>
<reference evidence="2 3" key="1">
    <citation type="submission" date="2019-09" db="EMBL/GenBank/DDBJ databases">
        <title>YIM 48816 draft genome.</title>
        <authorList>
            <person name="Jiang L."/>
        </authorList>
    </citation>
    <scope>NUCLEOTIDE SEQUENCE [LARGE SCALE GENOMIC DNA]</scope>
    <source>
        <strain evidence="2 3">YIM 48816</strain>
    </source>
</reference>
<proteinExistence type="predicted"/>
<feature type="chain" id="PRO_5026746820" evidence="1">
    <location>
        <begin position="20"/>
        <end position="145"/>
    </location>
</feature>